<dbReference type="EMBL" id="JAGXEW010000010">
    <property type="protein sequence ID" value="KAK1166724.1"/>
    <property type="molecule type" value="Genomic_DNA"/>
</dbReference>
<dbReference type="PROSITE" id="PS01268">
    <property type="entry name" value="UPF0024"/>
    <property type="match status" value="1"/>
</dbReference>
<dbReference type="GO" id="GO:0008033">
    <property type="term" value="P:tRNA processing"/>
    <property type="evidence" value="ECO:0007669"/>
    <property type="project" value="UniProtKB-KW"/>
</dbReference>
<dbReference type="AlphaFoldDB" id="A0AAD8DBN2"/>
<accession>A0AAD8DBN2</accession>
<organism evidence="10 11">
    <name type="scientific">Acipenser oxyrinchus oxyrinchus</name>
    <dbReference type="NCBI Taxonomy" id="40147"/>
    <lineage>
        <taxon>Eukaryota</taxon>
        <taxon>Metazoa</taxon>
        <taxon>Chordata</taxon>
        <taxon>Craniata</taxon>
        <taxon>Vertebrata</taxon>
        <taxon>Euteleostomi</taxon>
        <taxon>Actinopterygii</taxon>
        <taxon>Chondrostei</taxon>
        <taxon>Acipenseriformes</taxon>
        <taxon>Acipenseridae</taxon>
        <taxon>Acipenser</taxon>
    </lineage>
</organism>
<feature type="compositionally biased region" description="Acidic residues" evidence="6">
    <location>
        <begin position="146"/>
        <end position="162"/>
    </location>
</feature>
<dbReference type="Proteomes" id="UP001230051">
    <property type="component" value="Unassembled WGS sequence"/>
</dbReference>
<dbReference type="GO" id="GO:0001522">
    <property type="term" value="P:pseudouridine synthesis"/>
    <property type="evidence" value="ECO:0007669"/>
    <property type="project" value="InterPro"/>
</dbReference>
<comment type="catalytic activity">
    <reaction evidence="5">
        <text>a uridine in tRNA = a pseudouridine in tRNA</text>
        <dbReference type="Rhea" id="RHEA:54572"/>
        <dbReference type="Rhea" id="RHEA-COMP:13339"/>
        <dbReference type="Rhea" id="RHEA-COMP:13934"/>
        <dbReference type="ChEBI" id="CHEBI:65314"/>
        <dbReference type="ChEBI" id="CHEBI:65315"/>
    </reaction>
</comment>
<keyword evidence="3" id="KW-0819">tRNA processing</keyword>
<evidence type="ECO:0000259" key="8">
    <source>
        <dbReference type="PROSITE" id="PS50984"/>
    </source>
</evidence>
<dbReference type="PANTHER" id="PTHR13326:SF31">
    <property type="entry name" value="PSEUDOURIDYLATE SYNTHASE 7 HOMOLOG"/>
    <property type="match status" value="1"/>
</dbReference>
<keyword evidence="4" id="KW-0413">Isomerase</keyword>
<dbReference type="InterPro" id="IPR042214">
    <property type="entry name" value="TruD_catalytic"/>
</dbReference>
<evidence type="ECO:0000313" key="10">
    <source>
        <dbReference type="EMBL" id="KAK1166724.1"/>
    </source>
</evidence>
<evidence type="ECO:0000259" key="9">
    <source>
        <dbReference type="PROSITE" id="PS51061"/>
    </source>
</evidence>
<comment type="caution">
    <text evidence="10">The sequence shown here is derived from an EMBL/GenBank/DDBJ whole genome shotgun (WGS) entry which is preliminary data.</text>
</comment>
<dbReference type="InterPro" id="IPR011760">
    <property type="entry name" value="PsdUridine_synth_TruD_insert"/>
</dbReference>
<feature type="chain" id="PRO_5041938886" description="Pseudouridylate synthase 7 homolog" evidence="7">
    <location>
        <begin position="20"/>
        <end position="711"/>
    </location>
</feature>
<dbReference type="CDD" id="cd02576">
    <property type="entry name" value="PseudoU_synth_ScPUS7"/>
    <property type="match status" value="1"/>
</dbReference>
<dbReference type="Pfam" id="PF01142">
    <property type="entry name" value="TruD"/>
    <property type="match status" value="1"/>
</dbReference>
<keyword evidence="11" id="KW-1185">Reference proteome</keyword>
<dbReference type="SUPFAM" id="SSF55120">
    <property type="entry name" value="Pseudouridine synthase"/>
    <property type="match status" value="1"/>
</dbReference>
<comment type="similarity">
    <text evidence="2">Belongs to the pseudouridine synthase TruD family.</text>
</comment>
<dbReference type="InterPro" id="IPR001656">
    <property type="entry name" value="PsdUridine_synth_TruD"/>
</dbReference>
<evidence type="ECO:0000256" key="4">
    <source>
        <dbReference type="ARBA" id="ARBA00023235"/>
    </source>
</evidence>
<gene>
    <name evidence="10" type="ORF">AOXY_G11295</name>
</gene>
<feature type="domain" description="TRUD" evidence="8">
    <location>
        <begin position="418"/>
        <end position="629"/>
    </location>
</feature>
<comment type="catalytic activity">
    <reaction evidence="1">
        <text>a uridine in mRNA = a pseudouridine in mRNA</text>
        <dbReference type="Rhea" id="RHEA:56644"/>
        <dbReference type="Rhea" id="RHEA-COMP:14658"/>
        <dbReference type="Rhea" id="RHEA-COMP:14659"/>
        <dbReference type="ChEBI" id="CHEBI:65314"/>
        <dbReference type="ChEBI" id="CHEBI:65315"/>
    </reaction>
</comment>
<dbReference type="InterPro" id="IPR020103">
    <property type="entry name" value="PsdUridine_synth_cat_dom_sf"/>
</dbReference>
<dbReference type="InterPro" id="IPR020119">
    <property type="entry name" value="PsdUridine_synth_TruD_CS"/>
</dbReference>
<dbReference type="GO" id="GO:0005634">
    <property type="term" value="C:nucleus"/>
    <property type="evidence" value="ECO:0007669"/>
    <property type="project" value="TreeGrafter"/>
</dbReference>
<dbReference type="InterPro" id="IPR001374">
    <property type="entry name" value="R3H_dom"/>
</dbReference>
<proteinExistence type="inferred from homology"/>
<evidence type="ECO:0000256" key="7">
    <source>
        <dbReference type="SAM" id="SignalP"/>
    </source>
</evidence>
<evidence type="ECO:0000256" key="3">
    <source>
        <dbReference type="ARBA" id="ARBA00022694"/>
    </source>
</evidence>
<dbReference type="GO" id="GO:0003723">
    <property type="term" value="F:RNA binding"/>
    <property type="evidence" value="ECO:0007669"/>
    <property type="project" value="InterPro"/>
</dbReference>
<keyword evidence="7" id="KW-0732">Signal</keyword>
<reference evidence="10" key="1">
    <citation type="submission" date="2022-02" db="EMBL/GenBank/DDBJ databases">
        <title>Atlantic sturgeon de novo genome assembly.</title>
        <authorList>
            <person name="Stock M."/>
            <person name="Klopp C."/>
            <person name="Guiguen Y."/>
            <person name="Cabau C."/>
            <person name="Parinello H."/>
            <person name="Santidrian Yebra-Pimentel E."/>
            <person name="Kuhl H."/>
            <person name="Dirks R.P."/>
            <person name="Guessner J."/>
            <person name="Wuertz S."/>
            <person name="Du K."/>
            <person name="Schartl M."/>
        </authorList>
    </citation>
    <scope>NUCLEOTIDE SEQUENCE</scope>
    <source>
        <strain evidence="10">STURGEONOMICS-FGT-2020</strain>
        <tissue evidence="10">Whole blood</tissue>
    </source>
</reference>
<evidence type="ECO:0000256" key="1">
    <source>
        <dbReference type="ARBA" id="ARBA00001166"/>
    </source>
</evidence>
<evidence type="ECO:0000256" key="6">
    <source>
        <dbReference type="SAM" id="MobiDB-lite"/>
    </source>
</evidence>
<dbReference type="PANTHER" id="PTHR13326">
    <property type="entry name" value="TRNA PSEUDOURIDINE SYNTHASE D"/>
    <property type="match status" value="1"/>
</dbReference>
<feature type="compositionally biased region" description="Basic and acidic residues" evidence="6">
    <location>
        <begin position="131"/>
        <end position="145"/>
    </location>
</feature>
<dbReference type="PROSITE" id="PS51061">
    <property type="entry name" value="R3H"/>
    <property type="match status" value="1"/>
</dbReference>
<evidence type="ECO:0000256" key="2">
    <source>
        <dbReference type="ARBA" id="ARBA00007953"/>
    </source>
</evidence>
<evidence type="ECO:0000256" key="5">
    <source>
        <dbReference type="ARBA" id="ARBA00036943"/>
    </source>
</evidence>
<evidence type="ECO:0000313" key="11">
    <source>
        <dbReference type="Proteomes" id="UP001230051"/>
    </source>
</evidence>
<dbReference type="GO" id="GO:0009982">
    <property type="term" value="F:pseudouridine synthase activity"/>
    <property type="evidence" value="ECO:0007669"/>
    <property type="project" value="InterPro"/>
</dbReference>
<dbReference type="FunFam" id="3.30.2350.20:FF:000002">
    <property type="entry name" value="Pseudouridylate synthase 7 homolog"/>
    <property type="match status" value="1"/>
</dbReference>
<name>A0AAD8DBN2_ACIOX</name>
<protein>
    <recommendedName>
        <fullName evidence="12">Pseudouridylate synthase 7 homolog</fullName>
    </recommendedName>
</protein>
<feature type="region of interest" description="Disordered" evidence="6">
    <location>
        <begin position="114"/>
        <end position="173"/>
    </location>
</feature>
<feature type="signal peptide" evidence="7">
    <location>
        <begin position="1"/>
        <end position="19"/>
    </location>
</feature>
<sequence length="711" mass="79851">MRAGLWACLVRGWACQARGVYPGLGHARASSCCRKKLAARALQRVSSSCCRVVIGVSAGSLLHSAALIRWRPTCSDCFSLAARVVISFTKPPLLLQAMEGMEPEGTLARVAEKRPCPEEGNPCPGSAKKPKLQESKNGGSEKRKEEEEEEEMPVEEESEGEELAGQGQGGESFADMMKHGLTEKDVGILKFVSKHEGFSGILKERYSDFVVHEISKEGTILHLDDLSVPVDSEDPPLDVSEVLTEEQKKQLEDLQQFKNKEGTVSLEVLEDTKEKRTLLHQAVKSLFPGLETKTEEREGRRFIVAYHAAGKKALAECPFVSLSDSKAPRKHSWPKSRGNFCHCTLYKENKDTMEAINVLSKFLRQGCPALFIIKPNLISYMGTKDKRAITVQRIAVQKITAQRLSHLNTCLMNFKLGNFSYQKHPLKLGELQGNHFTVVIRAILQGNWKEVIDLILKPRPGAEKGYLVQCREEWARQEDPEAALRKLPVKRCVEGQLLRGLSSYGKNNIIAAFGIIPRNNRLMYIHSYQSYMWNNLVSRRIEEFGLKAVPGDLVLRGATAEPLSESEVADYSIHDVVMPLPGFDVIYPTHTIGDGYKEMMEADGLDINNMRHKIRDYSLSGRTAKIITRRRKSAGEEVISYDDLKIPLVHTDVEKLEGKLPPVYPKEGQYRALRMEFSLPPSCYATMAIREVLKMDTSIKNQTQLNTVWLR</sequence>
<feature type="domain" description="R3H" evidence="9">
    <location>
        <begin position="241"/>
        <end position="309"/>
    </location>
</feature>
<dbReference type="PROSITE" id="PS50984">
    <property type="entry name" value="TRUD"/>
    <property type="match status" value="1"/>
</dbReference>
<evidence type="ECO:0008006" key="12">
    <source>
        <dbReference type="Google" id="ProtNLM"/>
    </source>
</evidence>
<dbReference type="Gene3D" id="3.30.2350.20">
    <property type="entry name" value="TruD, catalytic domain"/>
    <property type="match status" value="1"/>
</dbReference>